<dbReference type="WBParaSite" id="SBAD_0001268801-mRNA-1">
    <property type="protein sequence ID" value="SBAD_0001268801-mRNA-1"/>
    <property type="gene ID" value="SBAD_0001268801"/>
</dbReference>
<name>A0A183J8T4_9BILA</name>
<organism evidence="3">
    <name type="scientific">Soboliphyme baturini</name>
    <dbReference type="NCBI Taxonomy" id="241478"/>
    <lineage>
        <taxon>Eukaryota</taxon>
        <taxon>Metazoa</taxon>
        <taxon>Ecdysozoa</taxon>
        <taxon>Nematoda</taxon>
        <taxon>Enoplea</taxon>
        <taxon>Dorylaimia</taxon>
        <taxon>Dioctophymatida</taxon>
        <taxon>Dioctophymatoidea</taxon>
        <taxon>Soboliphymatidae</taxon>
        <taxon>Soboliphyme</taxon>
    </lineage>
</organism>
<accession>A0A183J8T4</accession>
<reference evidence="1 2" key="2">
    <citation type="submission" date="2018-11" db="EMBL/GenBank/DDBJ databases">
        <authorList>
            <consortium name="Pathogen Informatics"/>
        </authorList>
    </citation>
    <scope>NUCLEOTIDE SEQUENCE [LARGE SCALE GENOMIC DNA]</scope>
</reference>
<evidence type="ECO:0000313" key="3">
    <source>
        <dbReference type="WBParaSite" id="SBAD_0001268801-mRNA-1"/>
    </source>
</evidence>
<dbReference type="EMBL" id="UZAM01017364">
    <property type="protein sequence ID" value="VDP47022.1"/>
    <property type="molecule type" value="Genomic_DNA"/>
</dbReference>
<reference evidence="3" key="1">
    <citation type="submission" date="2016-06" db="UniProtKB">
        <authorList>
            <consortium name="WormBaseParasite"/>
        </authorList>
    </citation>
    <scope>IDENTIFICATION</scope>
</reference>
<proteinExistence type="predicted"/>
<dbReference type="OrthoDB" id="5912242at2759"/>
<dbReference type="Proteomes" id="UP000270296">
    <property type="component" value="Unassembled WGS sequence"/>
</dbReference>
<evidence type="ECO:0000313" key="2">
    <source>
        <dbReference type="Proteomes" id="UP000270296"/>
    </source>
</evidence>
<dbReference type="AlphaFoldDB" id="A0A183J8T4"/>
<keyword evidence="2" id="KW-1185">Reference proteome</keyword>
<protein>
    <submittedName>
        <fullName evidence="3">EB domain-containing protein</fullName>
    </submittedName>
</protein>
<sequence length="368" mass="39967">MTVHATPYADTVFAGDRGIRTVIELINRTPSCRFDSECSADYRCIKQHCQKKLSCCRPGHSSKAMEANPLICAADAVLSICPKSHQCNAKSNVCCSAKRVLKVGDPCIIPDAECGDANAHCTEGSCQCKRPFVQYNNTCGRLAVGLNKPCGPSLPCRTAFAQCTKGKCTCVEGFDAKDRKCVAKTYGCTFGYPVLSEGRIAECSMKSTDLEEEAATLGVVLQGDFTVNMDDCPEGAYCVPMQAVTRTSSLVRGICCPEPIQRCPMGEEYKSGSEEDSLLPCNKTCPRKTHFCFSDPAFGSSQEICCPHSCPHGRVYSNGQCIISRRIGDACTEDSDCLVTNAKCMPYEKGKKYCTIRDFCSERPSTIS</sequence>
<evidence type="ECO:0000313" key="1">
    <source>
        <dbReference type="EMBL" id="VDP47022.1"/>
    </source>
</evidence>
<gene>
    <name evidence="1" type="ORF">SBAD_LOCUS12282</name>
</gene>